<feature type="region of interest" description="Disordered" evidence="1">
    <location>
        <begin position="134"/>
        <end position="287"/>
    </location>
</feature>
<dbReference type="Proteomes" id="UP001190700">
    <property type="component" value="Unassembled WGS sequence"/>
</dbReference>
<gene>
    <name evidence="2" type="ORF">CYMTET_26970</name>
</gene>
<evidence type="ECO:0000313" key="3">
    <source>
        <dbReference type="Proteomes" id="UP001190700"/>
    </source>
</evidence>
<dbReference type="AlphaFoldDB" id="A0AAE0FR76"/>
<feature type="region of interest" description="Disordered" evidence="1">
    <location>
        <begin position="23"/>
        <end position="110"/>
    </location>
</feature>
<feature type="compositionally biased region" description="Acidic residues" evidence="1">
    <location>
        <begin position="101"/>
        <end position="110"/>
    </location>
</feature>
<evidence type="ECO:0000313" key="2">
    <source>
        <dbReference type="EMBL" id="KAK3264282.1"/>
    </source>
</evidence>
<proteinExistence type="predicted"/>
<feature type="compositionally biased region" description="Low complexity" evidence="1">
    <location>
        <begin position="23"/>
        <end position="36"/>
    </location>
</feature>
<keyword evidence="3" id="KW-1185">Reference proteome</keyword>
<sequence>MYLAGLAAGAAVAGADGTHIGHATGAAAASDAPGVATSCTPTPPEYADEDEGVADEDEGVADDEDECVADEDGYRDYEEYLRSGGYSDVDPGDPYGLGPQWDDEDDEEENSLLPIPRTFRDIEQEDLVVVVDTTTSSLDGGGVPAEHPGAGPPTGSEVEPPTEGAGETHMEQSRDAAQIMVVPVDAEGQLGPPGGRGRTGANSDEAALQHKAGKGGAAREHETAGSRQLARLRRQSLATVVALGSGEGAPTDHTPGASSSAPTTTVDVRRASCREASKGDTYPGALR</sequence>
<organism evidence="2 3">
    <name type="scientific">Cymbomonas tetramitiformis</name>
    <dbReference type="NCBI Taxonomy" id="36881"/>
    <lineage>
        <taxon>Eukaryota</taxon>
        <taxon>Viridiplantae</taxon>
        <taxon>Chlorophyta</taxon>
        <taxon>Pyramimonadophyceae</taxon>
        <taxon>Pyramimonadales</taxon>
        <taxon>Pyramimonadaceae</taxon>
        <taxon>Cymbomonas</taxon>
    </lineage>
</organism>
<evidence type="ECO:0000256" key="1">
    <source>
        <dbReference type="SAM" id="MobiDB-lite"/>
    </source>
</evidence>
<feature type="compositionally biased region" description="Low complexity" evidence="1">
    <location>
        <begin position="254"/>
        <end position="265"/>
    </location>
</feature>
<feature type="compositionally biased region" description="Acidic residues" evidence="1">
    <location>
        <begin position="46"/>
        <end position="71"/>
    </location>
</feature>
<accession>A0AAE0FR76</accession>
<feature type="compositionally biased region" description="Basic and acidic residues" evidence="1">
    <location>
        <begin position="72"/>
        <end position="81"/>
    </location>
</feature>
<comment type="caution">
    <text evidence="2">The sequence shown here is derived from an EMBL/GenBank/DDBJ whole genome shotgun (WGS) entry which is preliminary data.</text>
</comment>
<name>A0AAE0FR76_9CHLO</name>
<dbReference type="EMBL" id="LGRX02014668">
    <property type="protein sequence ID" value="KAK3264282.1"/>
    <property type="molecule type" value="Genomic_DNA"/>
</dbReference>
<feature type="compositionally biased region" description="Basic and acidic residues" evidence="1">
    <location>
        <begin position="267"/>
        <end position="278"/>
    </location>
</feature>
<protein>
    <submittedName>
        <fullName evidence="2">Uncharacterized protein</fullName>
    </submittedName>
</protein>
<reference evidence="2 3" key="1">
    <citation type="journal article" date="2015" name="Genome Biol. Evol.">
        <title>Comparative Genomics of a Bacterivorous Green Alga Reveals Evolutionary Causalities and Consequences of Phago-Mixotrophic Mode of Nutrition.</title>
        <authorList>
            <person name="Burns J.A."/>
            <person name="Paasch A."/>
            <person name="Narechania A."/>
            <person name="Kim E."/>
        </authorList>
    </citation>
    <scope>NUCLEOTIDE SEQUENCE [LARGE SCALE GENOMIC DNA]</scope>
    <source>
        <strain evidence="2 3">PLY_AMNH</strain>
    </source>
</reference>